<evidence type="ECO:0000313" key="2">
    <source>
        <dbReference type="Proteomes" id="UP000304953"/>
    </source>
</evidence>
<gene>
    <name evidence="1" type="ORF">E5329_14700</name>
</gene>
<sequence length="512" mass="57376">MLQVSRCACKGCFVGALAGIFLVVVLMPGVLSNMYLQGLGNASAMIAFRPWILAASVFFGAGVTYLSSLAAMLRLSGMSAVESAKYMEKASVRPFHRAWKIHRSMQTPAADPFWKNAGAPGRNMFIPASMAWGNLFRFRRRACLTIVSLALGLCISLGAVVISRGTDTTNQIEYENYDFEMISNMSVLTAGAYPEMEEIFPESMVQKIAGLKGIEKLQQVKGGFGCIRMDEKAFELRMENIAPGEGWKEEFCVCVVQEVSREYLQELKEFFEEKQLFLDLEPVIEGTGAIMLHYNLFSQAEKENSRDYTGNPFTMYDLFGEKTGEMTFCGYLNFKEKGLPELETTWNGPDIIYFLVSEKGLKRMQIPSQTFLLLLNVKQEKEPLLKNTLTQMLNEHNGQFAAKASHDAYVTDSRTITLQTKSDLLASARNYIASSRMVMFVLCLILLFMGLMNYVNVTAAGLILRQREFAVLESIGMTKGQQKALIPFLLYGKRFGKTTAEWKNFAHTSDIS</sequence>
<organism evidence="1 2">
    <name type="scientific">Petralouisia muris</name>
    <dbReference type="NCBI Taxonomy" id="3032872"/>
    <lineage>
        <taxon>Bacteria</taxon>
        <taxon>Bacillati</taxon>
        <taxon>Bacillota</taxon>
        <taxon>Clostridia</taxon>
        <taxon>Lachnospirales</taxon>
        <taxon>Lachnospiraceae</taxon>
        <taxon>Petralouisia</taxon>
    </lineage>
</organism>
<proteinExistence type="predicted"/>
<reference evidence="1" key="1">
    <citation type="submission" date="2019-04" db="EMBL/GenBank/DDBJ databases">
        <title>Microbes associate with the intestines of laboratory mice.</title>
        <authorList>
            <person name="Navarre W."/>
            <person name="Wong E."/>
            <person name="Huang K."/>
            <person name="Tropini C."/>
            <person name="Ng K."/>
            <person name="Yu B."/>
        </authorList>
    </citation>
    <scope>NUCLEOTIDE SEQUENCE</scope>
    <source>
        <strain evidence="1">NM01_1-7b</strain>
    </source>
</reference>
<dbReference type="EMBL" id="SRYA01000029">
    <property type="protein sequence ID" value="TGY95414.1"/>
    <property type="molecule type" value="Genomic_DNA"/>
</dbReference>
<comment type="caution">
    <text evidence="1">The sequence shown here is derived from an EMBL/GenBank/DDBJ whole genome shotgun (WGS) entry which is preliminary data.</text>
</comment>
<dbReference type="Proteomes" id="UP000304953">
    <property type="component" value="Unassembled WGS sequence"/>
</dbReference>
<protein>
    <submittedName>
        <fullName evidence="1">Uncharacterized protein</fullName>
    </submittedName>
</protein>
<evidence type="ECO:0000313" key="1">
    <source>
        <dbReference type="EMBL" id="TGY95414.1"/>
    </source>
</evidence>
<accession>A0AC61RU69</accession>
<keyword evidence="2" id="KW-1185">Reference proteome</keyword>
<name>A0AC61RU69_9FIRM</name>